<proteinExistence type="predicted"/>
<keyword evidence="2" id="KW-1185">Reference proteome</keyword>
<accession>A0ABQ2NNX0</accession>
<evidence type="ECO:0000313" key="2">
    <source>
        <dbReference type="Proteomes" id="UP000641206"/>
    </source>
</evidence>
<name>A0ABQ2NNX0_9BACI</name>
<dbReference type="EMBL" id="BMLW01000002">
    <property type="protein sequence ID" value="GGP08097.1"/>
    <property type="molecule type" value="Genomic_DNA"/>
</dbReference>
<organism evidence="1 2">
    <name type="scientific">Oceanobacillus neutriphilus</name>
    <dbReference type="NCBI Taxonomy" id="531815"/>
    <lineage>
        <taxon>Bacteria</taxon>
        <taxon>Bacillati</taxon>
        <taxon>Bacillota</taxon>
        <taxon>Bacilli</taxon>
        <taxon>Bacillales</taxon>
        <taxon>Bacillaceae</taxon>
        <taxon>Oceanobacillus</taxon>
    </lineage>
</organism>
<gene>
    <name evidence="1" type="ORF">GCM10011346_06780</name>
</gene>
<sequence length="60" mass="7299">MNLNKFNKSKAISLRIIYRPIKKNNLIEMQIIVGPRDKNKVYHNAQERMETFFEEMRDKD</sequence>
<dbReference type="RefSeq" id="WP_188733109.1">
    <property type="nucleotide sequence ID" value="NZ_BMLW01000002.1"/>
</dbReference>
<protein>
    <submittedName>
        <fullName evidence="1">Uncharacterized protein</fullName>
    </submittedName>
</protein>
<evidence type="ECO:0000313" key="1">
    <source>
        <dbReference type="EMBL" id="GGP08097.1"/>
    </source>
</evidence>
<reference evidence="2" key="1">
    <citation type="journal article" date="2019" name="Int. J. Syst. Evol. Microbiol.">
        <title>The Global Catalogue of Microorganisms (GCM) 10K type strain sequencing project: providing services to taxonomists for standard genome sequencing and annotation.</title>
        <authorList>
            <consortium name="The Broad Institute Genomics Platform"/>
            <consortium name="The Broad Institute Genome Sequencing Center for Infectious Disease"/>
            <person name="Wu L."/>
            <person name="Ma J."/>
        </authorList>
    </citation>
    <scope>NUCLEOTIDE SEQUENCE [LARGE SCALE GENOMIC DNA]</scope>
    <source>
        <strain evidence="2">CGMCC 1.7693</strain>
    </source>
</reference>
<comment type="caution">
    <text evidence="1">The sequence shown here is derived from an EMBL/GenBank/DDBJ whole genome shotgun (WGS) entry which is preliminary data.</text>
</comment>
<dbReference type="Proteomes" id="UP000641206">
    <property type="component" value="Unassembled WGS sequence"/>
</dbReference>